<comment type="caution">
    <text evidence="1">The sequence shown here is derived from an EMBL/GenBank/DDBJ whole genome shotgun (WGS) entry which is preliminary data.</text>
</comment>
<proteinExistence type="predicted"/>
<dbReference type="EMBL" id="JACCCO010000004">
    <property type="protein sequence ID" value="NYF44692.1"/>
    <property type="molecule type" value="Genomic_DNA"/>
</dbReference>
<reference evidence="1 2" key="1">
    <citation type="submission" date="2020-07" db="EMBL/GenBank/DDBJ databases">
        <title>Sequencing the genomes of 1000 actinobacteria strains.</title>
        <authorList>
            <person name="Klenk H.-P."/>
        </authorList>
    </citation>
    <scope>NUCLEOTIDE SEQUENCE [LARGE SCALE GENOMIC DNA]</scope>
    <source>
        <strain evidence="1 2">DSM 45763</strain>
    </source>
</reference>
<accession>A0A852V4N8</accession>
<dbReference type="AlphaFoldDB" id="A0A852V4N8"/>
<keyword evidence="2" id="KW-1185">Reference proteome</keyword>
<protein>
    <submittedName>
        <fullName evidence="1">Uncharacterized protein</fullName>
    </submittedName>
</protein>
<evidence type="ECO:0000313" key="2">
    <source>
        <dbReference type="Proteomes" id="UP000576393"/>
    </source>
</evidence>
<sequence>MGTRTPPASFGINQEGVGSVELVTPEKVAVHAGVPTRLEPGDRAAIEMAIEDALAEVAAYLDRPPLPEQFTERGVVPDGRGGWSLNYDPLIEVVSATAETHPVTGEATGAYTLVYRAGLDPAADRRYGAVLARFVSWAAAAHPIVRRLVQAKGVRLQASVNVEGQGVTYESTQVAAGSGVAGAPPTLADLDGWVRHTVYQAPGRAPHPIETGAAWL</sequence>
<evidence type="ECO:0000313" key="1">
    <source>
        <dbReference type="EMBL" id="NYF44692.1"/>
    </source>
</evidence>
<organism evidence="1 2">
    <name type="scientific">Streptosporangium sandarakinum</name>
    <dbReference type="NCBI Taxonomy" id="1260955"/>
    <lineage>
        <taxon>Bacteria</taxon>
        <taxon>Bacillati</taxon>
        <taxon>Actinomycetota</taxon>
        <taxon>Actinomycetes</taxon>
        <taxon>Streptosporangiales</taxon>
        <taxon>Streptosporangiaceae</taxon>
        <taxon>Streptosporangium</taxon>
    </lineage>
</organism>
<dbReference type="Proteomes" id="UP000576393">
    <property type="component" value="Unassembled WGS sequence"/>
</dbReference>
<gene>
    <name evidence="1" type="ORF">HDA43_006934</name>
</gene>
<name>A0A852V4N8_9ACTN</name>
<dbReference type="RefSeq" id="WP_179829210.1">
    <property type="nucleotide sequence ID" value="NZ_JACCCO010000004.1"/>
</dbReference>